<evidence type="ECO:0000313" key="7">
    <source>
        <dbReference type="EMBL" id="KMZ90572.1"/>
    </source>
</evidence>
<evidence type="ECO:0000256" key="4">
    <source>
        <dbReference type="ARBA" id="ARBA00023235"/>
    </source>
</evidence>
<accession>A0A0J9T7C3</accession>
<evidence type="ECO:0000313" key="8">
    <source>
        <dbReference type="Proteomes" id="UP000053776"/>
    </source>
</evidence>
<dbReference type="Gene3D" id="3.30.70.3190">
    <property type="match status" value="1"/>
</dbReference>
<dbReference type="GO" id="GO:0003723">
    <property type="term" value="F:RNA binding"/>
    <property type="evidence" value="ECO:0007669"/>
    <property type="project" value="InterPro"/>
</dbReference>
<name>A0A0J9T7C3_PLAVI</name>
<evidence type="ECO:0000256" key="3">
    <source>
        <dbReference type="ARBA" id="ARBA00022694"/>
    </source>
</evidence>
<feature type="compositionally biased region" description="Basic and acidic residues" evidence="5">
    <location>
        <begin position="329"/>
        <end position="338"/>
    </location>
</feature>
<protein>
    <recommendedName>
        <fullName evidence="2">tRNA pseudouridine(55) synthase</fullName>
        <ecNumber evidence="2">5.4.99.25</ecNumber>
    </recommendedName>
</protein>
<evidence type="ECO:0000256" key="1">
    <source>
        <dbReference type="ARBA" id="ARBA00009652"/>
    </source>
</evidence>
<feature type="region of interest" description="Disordered" evidence="5">
    <location>
        <begin position="247"/>
        <end position="286"/>
    </location>
</feature>
<dbReference type="AlphaFoldDB" id="A0A0J9T7C3"/>
<dbReference type="InterPro" id="IPR039894">
    <property type="entry name" value="Pus10-like"/>
</dbReference>
<evidence type="ECO:0000256" key="5">
    <source>
        <dbReference type="SAM" id="MobiDB-lite"/>
    </source>
</evidence>
<dbReference type="Pfam" id="PF21238">
    <property type="entry name" value="Pus10_C"/>
    <property type="match status" value="2"/>
</dbReference>
<dbReference type="SUPFAM" id="SSF55120">
    <property type="entry name" value="Pseudouridine synthase"/>
    <property type="match status" value="1"/>
</dbReference>
<evidence type="ECO:0000256" key="2">
    <source>
        <dbReference type="ARBA" id="ARBA00012787"/>
    </source>
</evidence>
<gene>
    <name evidence="7" type="ORF">PVMG_05719</name>
</gene>
<dbReference type="Gene3D" id="3.30.70.2510">
    <property type="match status" value="1"/>
</dbReference>
<reference evidence="7 8" key="1">
    <citation type="submission" date="2011-08" db="EMBL/GenBank/DDBJ databases">
        <title>The Genome Sequence of Plasmodium vivax Mauritania I.</title>
        <authorList>
            <consortium name="The Broad Institute Genome Sequencing Platform"/>
            <consortium name="The Broad Institute Genome Sequencing Center for Infectious Disease"/>
            <person name="Neafsey D."/>
            <person name="Carlton J."/>
            <person name="Barnwell J."/>
            <person name="Collins W."/>
            <person name="Escalante A."/>
            <person name="Mullikin J."/>
            <person name="Saul A."/>
            <person name="Guigo R."/>
            <person name="Camara F."/>
            <person name="Young S.K."/>
            <person name="Zeng Q."/>
            <person name="Gargeya S."/>
            <person name="Fitzgerald M."/>
            <person name="Haas B."/>
            <person name="Abouelleil A."/>
            <person name="Alvarado L."/>
            <person name="Arachchi H.M."/>
            <person name="Berlin A."/>
            <person name="Brown A."/>
            <person name="Chapman S.B."/>
            <person name="Chen Z."/>
            <person name="Dunbar C."/>
            <person name="Freedman E."/>
            <person name="Gearin G."/>
            <person name="Gellesch M."/>
            <person name="Goldberg J."/>
            <person name="Griggs A."/>
            <person name="Gujja S."/>
            <person name="Heiman D."/>
            <person name="Howarth C."/>
            <person name="Larson L."/>
            <person name="Lui A."/>
            <person name="MacDonald P.J.P."/>
            <person name="Montmayeur A."/>
            <person name="Murphy C."/>
            <person name="Neiman D."/>
            <person name="Pearson M."/>
            <person name="Priest M."/>
            <person name="Roberts A."/>
            <person name="Saif S."/>
            <person name="Shea T."/>
            <person name="Shenoy N."/>
            <person name="Sisk P."/>
            <person name="Stolte C."/>
            <person name="Sykes S."/>
            <person name="Wortman J."/>
            <person name="Nusbaum C."/>
            <person name="Birren B."/>
        </authorList>
    </citation>
    <scope>NUCLEOTIDE SEQUENCE [LARGE SCALE GENOMIC DNA]</scope>
    <source>
        <strain evidence="7 8">Mauritania I</strain>
    </source>
</reference>
<dbReference type="Proteomes" id="UP000053776">
    <property type="component" value="Unassembled WGS sequence"/>
</dbReference>
<organism evidence="7 8">
    <name type="scientific">Plasmodium vivax Mauritania I</name>
    <dbReference type="NCBI Taxonomy" id="1035515"/>
    <lineage>
        <taxon>Eukaryota</taxon>
        <taxon>Sar</taxon>
        <taxon>Alveolata</taxon>
        <taxon>Apicomplexa</taxon>
        <taxon>Aconoidasida</taxon>
        <taxon>Haemosporida</taxon>
        <taxon>Plasmodiidae</taxon>
        <taxon>Plasmodium</taxon>
        <taxon>Plasmodium (Plasmodium)</taxon>
    </lineage>
</organism>
<dbReference type="PANTHER" id="PTHR21568:SF0">
    <property type="entry name" value="TRNA PSEUDOURIDINE SYNTHASE PUS10"/>
    <property type="match status" value="1"/>
</dbReference>
<dbReference type="EMBL" id="KQ235106">
    <property type="protein sequence ID" value="KMZ90572.1"/>
    <property type="molecule type" value="Genomic_DNA"/>
</dbReference>
<dbReference type="EC" id="5.4.99.25" evidence="2"/>
<comment type="similarity">
    <text evidence="1">Belongs to the pseudouridine synthase Pus10 family.</text>
</comment>
<sequence>MENICYRCSISGESLSDQAYLFFDGYFLNDFNHDTPDVKANQKSNIFLDNDKKRFSKYVEDQRISTKEGDLQNVYKKVYTNLYLCKMCNGLHNIDLILFYNKNSAFHHEVLKENSPISAEEEKNMNSVFNSIKSVLHLLNSIDIVFFFLYLHKTKQIFYKEENVTHNTFHRNCERIKKYILIPPQRRSNNFSNKQIRKIFAYFLIYFYLTFYHKICDGVSLSVAQTEFVINLYKQAVLIFNTHTGEHEAVKTNQSPETAHRSNSRRYRRYNKKRKITNGSGGAKETAILHNEEDDEAGDNDDNNLNDCFAKNEEETEEVEDKTNAASPSDERKNRELAPTDTLPTDEGQNRELDPTNTFPTLDVYISLNNLCICGYYNKYNKEMSQTKWFINNESQSALSVEECIYRIFKKTFRSVNSVFMASGREDKDVRMMSIGRPFVFVLKETKFSFLNFYLFFSNLKRMELTDTASGNSFEVKTIDQINLFLQQGNCADDNSLRDHMSISNEGNSPPQRVNDSYALLNKKDTISLYDLDSHKVLAEQTKGKTVEEQKIHSLNLSRNYNKELEVLLTGESIGVNEMENFNPIDTNDAKGDSQNGNCDLLNGCVPPNQATNLEILKKDVTQNANRDDNINNLVDVKFSNVAFSTNYALIKKIMKYGEERKKAYKCIIYHSSPMTKEKIEKINQDVLSYDKNDMCVISVMQKTPIRVLHRRSLLKREKKIFEFNLVFVHEHFSLLYLLAQSGMYIKEFVNGDRGRTFPNLKHFFGQDTFVNILNLDVSSFTYDLDVQ</sequence>
<dbReference type="GO" id="GO:0031119">
    <property type="term" value="P:tRNA pseudouridine synthesis"/>
    <property type="evidence" value="ECO:0007669"/>
    <property type="project" value="TreeGrafter"/>
</dbReference>
<dbReference type="InterPro" id="IPR020103">
    <property type="entry name" value="PsdUridine_synth_cat_dom_sf"/>
</dbReference>
<keyword evidence="4" id="KW-0413">Isomerase</keyword>
<dbReference type="OrthoDB" id="271937at2759"/>
<feature type="domain" description="Pus10-like C-terminal" evidence="6">
    <location>
        <begin position="624"/>
        <end position="780"/>
    </location>
</feature>
<evidence type="ECO:0000259" key="6">
    <source>
        <dbReference type="Pfam" id="PF21238"/>
    </source>
</evidence>
<feature type="domain" description="Pus10-like C-terminal" evidence="6">
    <location>
        <begin position="373"/>
        <end position="453"/>
    </location>
</feature>
<feature type="region of interest" description="Disordered" evidence="5">
    <location>
        <begin position="312"/>
        <end position="355"/>
    </location>
</feature>
<dbReference type="PANTHER" id="PTHR21568">
    <property type="entry name" value="TRNA PSEUDOURIDINE SYNTHASE PUS10"/>
    <property type="match status" value="1"/>
</dbReference>
<proteinExistence type="inferred from homology"/>
<dbReference type="GO" id="GO:0160148">
    <property type="term" value="F:tRNA pseudouridine(55) synthase activity"/>
    <property type="evidence" value="ECO:0007669"/>
    <property type="project" value="UniProtKB-EC"/>
</dbReference>
<dbReference type="InterPro" id="IPR048741">
    <property type="entry name" value="Pus10-like_C"/>
</dbReference>
<keyword evidence="3" id="KW-0819">tRNA processing</keyword>
<feature type="compositionally biased region" description="Basic residues" evidence="5">
    <location>
        <begin position="262"/>
        <end position="276"/>
    </location>
</feature>